<dbReference type="SMART" id="SM00382">
    <property type="entry name" value="AAA"/>
    <property type="match status" value="1"/>
</dbReference>
<accession>A0A5S3V722</accession>
<dbReference type="InterPro" id="IPR050763">
    <property type="entry name" value="ABC_transporter_ATP-binding"/>
</dbReference>
<protein>
    <submittedName>
        <fullName evidence="7">ABC transporter ATP-binding protein</fullName>
    </submittedName>
</protein>
<comment type="caution">
    <text evidence="7">The sequence shown here is derived from an EMBL/GenBank/DDBJ whole genome shotgun (WGS) entry which is preliminary data.</text>
</comment>
<dbReference type="Proteomes" id="UP000307217">
    <property type="component" value="Unassembled WGS sequence"/>
</dbReference>
<evidence type="ECO:0000256" key="2">
    <source>
        <dbReference type="ARBA" id="ARBA00022448"/>
    </source>
</evidence>
<dbReference type="Proteomes" id="UP000307164">
    <property type="component" value="Unassembled WGS sequence"/>
</dbReference>
<organism evidence="7 10">
    <name type="scientific">Pseudoalteromonas aurantia</name>
    <dbReference type="NCBI Taxonomy" id="43654"/>
    <lineage>
        <taxon>Bacteria</taxon>
        <taxon>Pseudomonadati</taxon>
        <taxon>Pseudomonadota</taxon>
        <taxon>Gammaproteobacteria</taxon>
        <taxon>Alteromonadales</taxon>
        <taxon>Pseudoalteromonadaceae</taxon>
        <taxon>Pseudoalteromonas</taxon>
    </lineage>
</organism>
<keyword evidence="9" id="KW-1185">Reference proteome</keyword>
<keyword evidence="2" id="KW-0813">Transport</keyword>
<gene>
    <name evidence="7" type="ORF">CWC19_14350</name>
    <name evidence="8" type="ORF">CWC20_09330</name>
</gene>
<proteinExistence type="inferred from homology"/>
<keyword evidence="5 7" id="KW-0067">ATP-binding</keyword>
<dbReference type="InterPro" id="IPR003593">
    <property type="entry name" value="AAA+_ATPase"/>
</dbReference>
<evidence type="ECO:0000313" key="8">
    <source>
        <dbReference type="EMBL" id="TMO74718.1"/>
    </source>
</evidence>
<dbReference type="AlphaFoldDB" id="A0A5S3V722"/>
<reference evidence="9 10" key="2">
    <citation type="submission" date="2019-06" db="EMBL/GenBank/DDBJ databases">
        <title>Co-occurence of chitin degradation, pigmentation and bioactivity in marine Pseudoalteromonas.</title>
        <authorList>
            <person name="Sonnenschein E.C."/>
            <person name="Bech P.K."/>
        </authorList>
    </citation>
    <scope>NUCLEOTIDE SEQUENCE [LARGE SCALE GENOMIC DNA]</scope>
    <source>
        <strain evidence="10">S3790</strain>
        <strain evidence="8 9">S3895</strain>
    </source>
</reference>
<reference evidence="7 10" key="1">
    <citation type="submission" date="2018-01" db="EMBL/GenBank/DDBJ databases">
        <authorList>
            <person name="Paulsen S."/>
            <person name="Gram L.K."/>
        </authorList>
    </citation>
    <scope>NUCLEOTIDE SEQUENCE [LARGE SCALE GENOMIC DNA]</scope>
    <source>
        <strain evidence="7 10">S3790</strain>
        <strain evidence="8">S3895</strain>
    </source>
</reference>
<evidence type="ECO:0000313" key="7">
    <source>
        <dbReference type="EMBL" id="TMO67383.1"/>
    </source>
</evidence>
<dbReference type="InterPro" id="IPR003439">
    <property type="entry name" value="ABC_transporter-like_ATP-bd"/>
</dbReference>
<dbReference type="SUPFAM" id="SSF52540">
    <property type="entry name" value="P-loop containing nucleoside triphosphate hydrolases"/>
    <property type="match status" value="1"/>
</dbReference>
<evidence type="ECO:0000256" key="5">
    <source>
        <dbReference type="ARBA" id="ARBA00022840"/>
    </source>
</evidence>
<dbReference type="EMBL" id="PNBW01000046">
    <property type="protein sequence ID" value="TMO74718.1"/>
    <property type="molecule type" value="Genomic_DNA"/>
</dbReference>
<evidence type="ECO:0000313" key="9">
    <source>
        <dbReference type="Proteomes" id="UP000307164"/>
    </source>
</evidence>
<dbReference type="PANTHER" id="PTHR42711:SF5">
    <property type="entry name" value="ABC TRANSPORTER ATP-BINDING PROTEIN NATA"/>
    <property type="match status" value="1"/>
</dbReference>
<evidence type="ECO:0000259" key="6">
    <source>
        <dbReference type="PROSITE" id="PS50893"/>
    </source>
</evidence>
<dbReference type="Gene3D" id="3.40.50.300">
    <property type="entry name" value="P-loop containing nucleotide triphosphate hydrolases"/>
    <property type="match status" value="1"/>
</dbReference>
<sequence>MESSVVIIADNISKRYKSAEGTVNAVSDVSLTIESGEILGFLGLNGAGKTTMIKILAGLIEPDEGTIEINGSKRNSKLKVSALLEGHRNLYWRLSVMENLEYFGVLRGLSAKAARQRAYELLDTFNLTDKAGQYVQKLSRGMQQRLAVCVAMVHNPQVLLLDEPTLGIDFDNTQALVESIFKLKEQGTSILITTHELAVAEKLSDRVAIIAKGQLVADDIKPKSLHQNVQDIYQLDLGDDIDDELRAVLAELKLDISDRKVSGIENEQLYKVLDLVNPLPIMSLTKVVPDFEKVFLSYARS</sequence>
<feature type="domain" description="ABC transporter" evidence="6">
    <location>
        <begin position="7"/>
        <end position="237"/>
    </location>
</feature>
<keyword evidence="3" id="KW-0536">Nodulation</keyword>
<dbReference type="PROSITE" id="PS50893">
    <property type="entry name" value="ABC_TRANSPORTER_2"/>
    <property type="match status" value="1"/>
</dbReference>
<evidence type="ECO:0000256" key="3">
    <source>
        <dbReference type="ARBA" id="ARBA00022458"/>
    </source>
</evidence>
<keyword evidence="4" id="KW-0547">Nucleotide-binding</keyword>
<dbReference type="GO" id="GO:0016887">
    <property type="term" value="F:ATP hydrolysis activity"/>
    <property type="evidence" value="ECO:0007669"/>
    <property type="project" value="InterPro"/>
</dbReference>
<comment type="similarity">
    <text evidence="1">Belongs to the ABC transporter superfamily.</text>
</comment>
<evidence type="ECO:0000313" key="10">
    <source>
        <dbReference type="Proteomes" id="UP000307217"/>
    </source>
</evidence>
<dbReference type="Pfam" id="PF00005">
    <property type="entry name" value="ABC_tran"/>
    <property type="match status" value="1"/>
</dbReference>
<reference evidence="7" key="3">
    <citation type="submission" date="2019-09" db="EMBL/GenBank/DDBJ databases">
        <title>Co-occurence of chitin degradation, pigmentation and bioactivity in marine Pseudoalteromonas.</title>
        <authorList>
            <person name="Sonnenschein E.C."/>
            <person name="Bech P.K."/>
        </authorList>
    </citation>
    <scope>NUCLEOTIDE SEQUENCE</scope>
    <source>
        <strain evidence="7">S3790</strain>
    </source>
</reference>
<dbReference type="GO" id="GO:0005524">
    <property type="term" value="F:ATP binding"/>
    <property type="evidence" value="ECO:0007669"/>
    <property type="project" value="UniProtKB-KW"/>
</dbReference>
<dbReference type="PANTHER" id="PTHR42711">
    <property type="entry name" value="ABC TRANSPORTER ATP-BINDING PROTEIN"/>
    <property type="match status" value="1"/>
</dbReference>
<evidence type="ECO:0000256" key="4">
    <source>
        <dbReference type="ARBA" id="ARBA00022741"/>
    </source>
</evidence>
<name>A0A5S3V722_9GAMM</name>
<dbReference type="InterPro" id="IPR027417">
    <property type="entry name" value="P-loop_NTPase"/>
</dbReference>
<dbReference type="OrthoDB" id="9778547at2"/>
<dbReference type="EMBL" id="PNBX01000060">
    <property type="protein sequence ID" value="TMO67383.1"/>
    <property type="molecule type" value="Genomic_DNA"/>
</dbReference>
<evidence type="ECO:0000256" key="1">
    <source>
        <dbReference type="ARBA" id="ARBA00005417"/>
    </source>
</evidence>